<dbReference type="EMBL" id="CAJJDN010000190">
    <property type="protein sequence ID" value="CAD8128530.1"/>
    <property type="molecule type" value="Genomic_DNA"/>
</dbReference>
<dbReference type="Proteomes" id="UP000692954">
    <property type="component" value="Unassembled WGS sequence"/>
</dbReference>
<comment type="caution">
    <text evidence="1">The sequence shown here is derived from an EMBL/GenBank/DDBJ whole genome shotgun (WGS) entry which is preliminary data.</text>
</comment>
<accession>A0A8S1RN63</accession>
<keyword evidence="2" id="KW-1185">Reference proteome</keyword>
<gene>
    <name evidence="1" type="ORF">PSON_ATCC_30995.1.T1900032</name>
</gene>
<sequence length="144" mass="17563">MQIGIQRWQTIKLKIIVSQRIQSIRIVKSNIINYNTSSFLEMIVIQFIQQFQEIIKVKNKKFVIQQGDSQNYHRCEHKLISKCQIDLKRLFRQYLLFSIISLQLIYNVEQDQKSFTRYQKLNRSFQLNYQKLTFLQLFQRIKIL</sequence>
<name>A0A8S1RN63_9CILI</name>
<evidence type="ECO:0000313" key="2">
    <source>
        <dbReference type="Proteomes" id="UP000692954"/>
    </source>
</evidence>
<proteinExistence type="predicted"/>
<evidence type="ECO:0000313" key="1">
    <source>
        <dbReference type="EMBL" id="CAD8128530.1"/>
    </source>
</evidence>
<dbReference type="AlphaFoldDB" id="A0A8S1RN63"/>
<protein>
    <submittedName>
        <fullName evidence="1">Uncharacterized protein</fullName>
    </submittedName>
</protein>
<reference evidence="1" key="1">
    <citation type="submission" date="2021-01" db="EMBL/GenBank/DDBJ databases">
        <authorList>
            <consortium name="Genoscope - CEA"/>
            <person name="William W."/>
        </authorList>
    </citation>
    <scope>NUCLEOTIDE SEQUENCE</scope>
</reference>
<organism evidence="1 2">
    <name type="scientific">Paramecium sonneborni</name>
    <dbReference type="NCBI Taxonomy" id="65129"/>
    <lineage>
        <taxon>Eukaryota</taxon>
        <taxon>Sar</taxon>
        <taxon>Alveolata</taxon>
        <taxon>Ciliophora</taxon>
        <taxon>Intramacronucleata</taxon>
        <taxon>Oligohymenophorea</taxon>
        <taxon>Peniculida</taxon>
        <taxon>Parameciidae</taxon>
        <taxon>Paramecium</taxon>
    </lineage>
</organism>